<dbReference type="SMART" id="SM00387">
    <property type="entry name" value="HATPase_c"/>
    <property type="match status" value="1"/>
</dbReference>
<keyword evidence="4" id="KW-0175">Coiled coil</keyword>
<evidence type="ECO:0000256" key="4">
    <source>
        <dbReference type="SAM" id="Coils"/>
    </source>
</evidence>
<dbReference type="Pfam" id="PF02518">
    <property type="entry name" value="HATPase_c"/>
    <property type="match status" value="1"/>
</dbReference>
<organism evidence="7 8">
    <name type="scientific">Paraburkholderia caledonica</name>
    <dbReference type="NCBI Taxonomy" id="134536"/>
    <lineage>
        <taxon>Bacteria</taxon>
        <taxon>Pseudomonadati</taxon>
        <taxon>Pseudomonadota</taxon>
        <taxon>Betaproteobacteria</taxon>
        <taxon>Burkholderiales</taxon>
        <taxon>Burkholderiaceae</taxon>
        <taxon>Paraburkholderia</taxon>
    </lineage>
</organism>
<evidence type="ECO:0000259" key="6">
    <source>
        <dbReference type="PROSITE" id="PS50109"/>
    </source>
</evidence>
<dbReference type="InterPro" id="IPR000719">
    <property type="entry name" value="Prot_kinase_dom"/>
</dbReference>
<dbReference type="InterPro" id="IPR003594">
    <property type="entry name" value="HATPase_dom"/>
</dbReference>
<dbReference type="PANTHER" id="PTHR43642:SF1">
    <property type="entry name" value="HYBRID SIGNAL TRANSDUCTION HISTIDINE KINASE G"/>
    <property type="match status" value="1"/>
</dbReference>
<dbReference type="InterPro" id="IPR003661">
    <property type="entry name" value="HisK_dim/P_dom"/>
</dbReference>
<dbReference type="PRINTS" id="PR00344">
    <property type="entry name" value="BCTRLSENSOR"/>
</dbReference>
<evidence type="ECO:0000313" key="7">
    <source>
        <dbReference type="EMBL" id="MDR6378840.1"/>
    </source>
</evidence>
<dbReference type="InterPro" id="IPR036097">
    <property type="entry name" value="HisK_dim/P_sf"/>
</dbReference>
<evidence type="ECO:0000256" key="2">
    <source>
        <dbReference type="ARBA" id="ARBA00012438"/>
    </source>
</evidence>
<dbReference type="InterPro" id="IPR005467">
    <property type="entry name" value="His_kinase_dom"/>
</dbReference>
<dbReference type="Gene3D" id="3.30.450.40">
    <property type="match status" value="1"/>
</dbReference>
<dbReference type="Pfam" id="PF00069">
    <property type="entry name" value="Pkinase"/>
    <property type="match status" value="1"/>
</dbReference>
<dbReference type="Pfam" id="PF01590">
    <property type="entry name" value="GAF"/>
    <property type="match status" value="1"/>
</dbReference>
<dbReference type="Proteomes" id="UP001185254">
    <property type="component" value="Unassembled WGS sequence"/>
</dbReference>
<dbReference type="InterPro" id="IPR029016">
    <property type="entry name" value="GAF-like_dom_sf"/>
</dbReference>
<keyword evidence="8" id="KW-1185">Reference proteome</keyword>
<keyword evidence="7" id="KW-0418">Kinase</keyword>
<evidence type="ECO:0000256" key="3">
    <source>
        <dbReference type="ARBA" id="ARBA00022553"/>
    </source>
</evidence>
<proteinExistence type="predicted"/>
<dbReference type="InterPro" id="IPR004358">
    <property type="entry name" value="Sig_transdc_His_kin-like_C"/>
</dbReference>
<feature type="domain" description="Protein kinase" evidence="5">
    <location>
        <begin position="1"/>
        <end position="300"/>
    </location>
</feature>
<gene>
    <name evidence="7" type="ORF">J2776_005562</name>
</gene>
<feature type="coiled-coil region" evidence="4">
    <location>
        <begin position="1456"/>
        <end position="1490"/>
    </location>
</feature>
<dbReference type="PROSITE" id="PS50109">
    <property type="entry name" value="HIS_KIN"/>
    <property type="match status" value="1"/>
</dbReference>
<comment type="caution">
    <text evidence="7">The sequence shown here is derived from an EMBL/GenBank/DDBJ whole genome shotgun (WGS) entry which is preliminary data.</text>
</comment>
<dbReference type="SMART" id="SM00065">
    <property type="entry name" value="GAF"/>
    <property type="match status" value="1"/>
</dbReference>
<dbReference type="SUPFAM" id="SSF56112">
    <property type="entry name" value="Protein kinase-like (PK-like)"/>
    <property type="match status" value="1"/>
</dbReference>
<accession>A0ABU1L6N2</accession>
<sequence>MQSSAWVLCAPSLNCSRASLRPYRLRMIELSNRSFIELGNGSPRLQRAVADGASSVLVAGRGSGAPAVLAALQREYALRAALHETWSAVPQALVPHGEGALLLLADPGGEPLRCCSGSRQAGTAAFLKIAIGLARAVGAMHAAGIVHRALSPARFLVNDEGQAFLTGFGSATRPGDTTASPDADLEWNDGSFIYMAPELGARMNVPVDERADLYSLGCIFYQLLTGMPPFEAADTAARVHAHATHRPRPPYELAADVQPQISRIVMKLLEKAPEQRYADAAGLLADLHRCEDLQRRHGEIAPFTLDTHAALQRLQQADRVLGRDDEIEALLAQFRAVVDGRQARVAWVSGSSGIGKSTLLQEAVARMQRLSPPLLAVSKSEEGHRGKPYAILGQALEQLLRFVLGCPDREFAIWRERIATATAPVGRTLSTFLPALGAVLGPQPEALDPPDAAPALERERVLQGIARLIACFANGARPLVLVLDDLQWADTGTLQVLERLLHQHSDAALLLIGAFRDNEVAADHPLRAGKLADVAAARHVQLGPLNEGALRELIARALHQDADSLGPLVEMIGRKTGRNPFFAHHLLRLLADDGLLEYDVESSAWRWSLEQMTAQRGVENVVELLARKLGQLPAAAQFMLRVLACLGQRASTSTLAVAAGLSELDATQHLQPALEAGTVYRENGDWVFWHDRIREATYASMPAAERAALHLQIARRQLANRGGETDVFALAAQANLARPALDDPDERRVFARLNLDAGREAKAATAHDSSLGFFRAALDLLGDQAASEDGLLARKLCGEAEFMTGALEVAEARLSALEAEAGDGIFGADLARLRAALYTTLGRYDLALGVGLAFLHRAGIEVPMHPVDADVDREYARLRSWLDQHGIGGLRELPIIADPLRRAITDIISDLIPPALYTDQNLVDFMLLRSVNLAIEHGHSDAAANVYTCMNQIFGVRYGDYSFSLPFGQLALHLVDERGLVRYRARVYMVFGTFVVPWTLPARSARDYVRRAYNVAIESSDHTFALYCGRNEATGMLFAGELLADVRETVARALASARDANFQLVIDALLSQWALLTHLQEGEPDGRVEMPPVPVDGRPTTLVDFSYWVYRLQRALLFGNLADALESRQRAEACANASRSFAESGELPFYGALALLALPERDAAQEAALQRHAGQLAIWARACPENFVGRCELVHAEMARVEGRALDALEAYAKAVAHARRHGFAQVEALAAELAASFHAARGEEVSAQAYLRHARGAWQRWGAMAKARQLQTGHPELFDADMDAPAASRLQELDVQAVLRISNALASDIVPARLVETLLRTALESAGAGQGALVLLRRGVWQVPARAQVVNGAIAVTQEAVPFTSDVLPVSLVQAVARTQEGVVADDPHDSPVYAQDVYIRRKRPRSVLCVPLMRYSTLVGVLYLENDLAAKVFTAAKAAVLEVIASQAAFALENARLYDDLVEQNEQRARAEEQLRAALTDLARATRLKAMGELVASIVHEVGQPLAAVDTSASAALRWLSRSPPEIGEAQQMLTHISRSATRAKSIIEALRAKARKAEPQFTRIDLSEALREAAALVAAQLDTLNVTLELRGLNEPVYVHGDRVQLQQVAINLLTNGAESMAALDTGRLLVLTCTMGADGTVQVTVDDLGSGIAPEVADRLLEPLFTTKDNGMGMGLAISHSIVDAHGGTLTLAPREVTGTRARFVLPRLDAEGT</sequence>
<dbReference type="PANTHER" id="PTHR43642">
    <property type="entry name" value="HYBRID SIGNAL TRANSDUCTION HISTIDINE KINASE G"/>
    <property type="match status" value="1"/>
</dbReference>
<dbReference type="Pfam" id="PF00512">
    <property type="entry name" value="HisKA"/>
    <property type="match status" value="1"/>
</dbReference>
<dbReference type="Gene3D" id="3.40.50.300">
    <property type="entry name" value="P-loop containing nucleotide triphosphate hydrolases"/>
    <property type="match status" value="1"/>
</dbReference>
<keyword evidence="7" id="KW-0808">Transferase</keyword>
<dbReference type="Gene3D" id="3.30.565.10">
    <property type="entry name" value="Histidine kinase-like ATPase, C-terminal domain"/>
    <property type="match status" value="1"/>
</dbReference>
<dbReference type="SUPFAM" id="SSF55874">
    <property type="entry name" value="ATPase domain of HSP90 chaperone/DNA topoisomerase II/histidine kinase"/>
    <property type="match status" value="1"/>
</dbReference>
<feature type="domain" description="Histidine kinase" evidence="6">
    <location>
        <begin position="1499"/>
        <end position="1714"/>
    </location>
</feature>
<keyword evidence="3" id="KW-0597">Phosphoprotein</keyword>
<dbReference type="Pfam" id="PF13191">
    <property type="entry name" value="AAA_16"/>
    <property type="match status" value="1"/>
</dbReference>
<dbReference type="InterPro" id="IPR027417">
    <property type="entry name" value="P-loop_NTPase"/>
</dbReference>
<dbReference type="SMART" id="SM00220">
    <property type="entry name" value="S_TKc"/>
    <property type="match status" value="1"/>
</dbReference>
<dbReference type="InterPro" id="IPR053159">
    <property type="entry name" value="Hybrid_Histidine_Kinase"/>
</dbReference>
<dbReference type="SUPFAM" id="SSF55781">
    <property type="entry name" value="GAF domain-like"/>
    <property type="match status" value="1"/>
</dbReference>
<dbReference type="EMBL" id="JAVDQN010000006">
    <property type="protein sequence ID" value="MDR6378840.1"/>
    <property type="molecule type" value="Genomic_DNA"/>
</dbReference>
<evidence type="ECO:0000259" key="5">
    <source>
        <dbReference type="PROSITE" id="PS50011"/>
    </source>
</evidence>
<evidence type="ECO:0000256" key="1">
    <source>
        <dbReference type="ARBA" id="ARBA00000085"/>
    </source>
</evidence>
<dbReference type="InterPro" id="IPR041664">
    <property type="entry name" value="AAA_16"/>
</dbReference>
<dbReference type="Gene3D" id="1.10.510.10">
    <property type="entry name" value="Transferase(Phosphotransferase) domain 1"/>
    <property type="match status" value="1"/>
</dbReference>
<dbReference type="EC" id="2.7.13.3" evidence="2"/>
<dbReference type="InterPro" id="IPR011009">
    <property type="entry name" value="Kinase-like_dom_sf"/>
</dbReference>
<dbReference type="InterPro" id="IPR003018">
    <property type="entry name" value="GAF"/>
</dbReference>
<dbReference type="InterPro" id="IPR036890">
    <property type="entry name" value="HATPase_C_sf"/>
</dbReference>
<dbReference type="Gene3D" id="1.10.287.130">
    <property type="match status" value="1"/>
</dbReference>
<dbReference type="SUPFAM" id="SSF52540">
    <property type="entry name" value="P-loop containing nucleoside triphosphate hydrolases"/>
    <property type="match status" value="1"/>
</dbReference>
<protein>
    <recommendedName>
        <fullName evidence="2">histidine kinase</fullName>
        <ecNumber evidence="2">2.7.13.3</ecNumber>
    </recommendedName>
</protein>
<name>A0ABU1L6N2_9BURK</name>
<evidence type="ECO:0000313" key="8">
    <source>
        <dbReference type="Proteomes" id="UP001185254"/>
    </source>
</evidence>
<dbReference type="GO" id="GO:0016301">
    <property type="term" value="F:kinase activity"/>
    <property type="evidence" value="ECO:0007669"/>
    <property type="project" value="UniProtKB-KW"/>
</dbReference>
<dbReference type="SMART" id="SM00388">
    <property type="entry name" value="HisKA"/>
    <property type="match status" value="1"/>
</dbReference>
<dbReference type="PROSITE" id="PS50011">
    <property type="entry name" value="PROTEIN_KINASE_DOM"/>
    <property type="match status" value="1"/>
</dbReference>
<dbReference type="CDD" id="cd14014">
    <property type="entry name" value="STKc_PknB_like"/>
    <property type="match status" value="1"/>
</dbReference>
<reference evidence="7 8" key="1">
    <citation type="submission" date="2023-07" db="EMBL/GenBank/DDBJ databases">
        <title>Sorghum-associated microbial communities from plants grown in Nebraska, USA.</title>
        <authorList>
            <person name="Schachtman D."/>
        </authorList>
    </citation>
    <scope>NUCLEOTIDE SEQUENCE [LARGE SCALE GENOMIC DNA]</scope>
    <source>
        <strain evidence="7 8">DS1039</strain>
    </source>
</reference>
<dbReference type="SUPFAM" id="SSF47384">
    <property type="entry name" value="Homodimeric domain of signal transducing histidine kinase"/>
    <property type="match status" value="1"/>
</dbReference>
<dbReference type="CDD" id="cd00082">
    <property type="entry name" value="HisKA"/>
    <property type="match status" value="1"/>
</dbReference>
<comment type="catalytic activity">
    <reaction evidence="1">
        <text>ATP + protein L-histidine = ADP + protein N-phospho-L-histidine.</text>
        <dbReference type="EC" id="2.7.13.3"/>
    </reaction>
</comment>